<dbReference type="GO" id="GO:0009579">
    <property type="term" value="C:thylakoid"/>
    <property type="evidence" value="ECO:0007669"/>
    <property type="project" value="UniProtKB-SubCell"/>
</dbReference>
<keyword evidence="20" id="KW-1185">Reference proteome</keyword>
<dbReference type="PANTHER" id="PTHR42801:SF4">
    <property type="entry name" value="AHPC_TSA FAMILY PROTEIN"/>
    <property type="match status" value="1"/>
</dbReference>
<keyword evidence="9" id="KW-1015">Disulfide bond</keyword>
<evidence type="ECO:0000256" key="13">
    <source>
        <dbReference type="ARBA" id="ARBA00041373"/>
    </source>
</evidence>
<evidence type="ECO:0000256" key="11">
    <source>
        <dbReference type="ARBA" id="ARBA00032824"/>
    </source>
</evidence>
<evidence type="ECO:0000256" key="16">
    <source>
        <dbReference type="PIRSR" id="PIRSR000239-1"/>
    </source>
</evidence>
<proteinExistence type="inferred from homology"/>
<dbReference type="RefSeq" id="WP_126580821.1">
    <property type="nucleotide sequence ID" value="NZ_BIFR01000001.1"/>
</dbReference>
<evidence type="ECO:0000256" key="12">
    <source>
        <dbReference type="ARBA" id="ARBA00038489"/>
    </source>
</evidence>
<dbReference type="Proteomes" id="UP000287352">
    <property type="component" value="Unassembled WGS sequence"/>
</dbReference>
<comment type="subcellular location">
    <subcellularLocation>
        <location evidence="15">Thylakoid</location>
    </subcellularLocation>
</comment>
<comment type="caution">
    <text evidence="19">The sequence shown here is derived from an EMBL/GenBank/DDBJ whole genome shotgun (WGS) entry which is preliminary data.</text>
</comment>
<dbReference type="GO" id="GO:0008379">
    <property type="term" value="F:thioredoxin peroxidase activity"/>
    <property type="evidence" value="ECO:0007669"/>
    <property type="project" value="TreeGrafter"/>
</dbReference>
<dbReference type="InterPro" id="IPR013766">
    <property type="entry name" value="Thioredoxin_domain"/>
</dbReference>
<protein>
    <recommendedName>
        <fullName evidence="3">thioredoxin-dependent peroxiredoxin</fullName>
        <ecNumber evidence="3">1.11.1.24</ecNumber>
    </recommendedName>
    <alternativeName>
        <fullName evidence="13">Bacterioferritin comigratory protein</fullName>
    </alternativeName>
    <alternativeName>
        <fullName evidence="11">Thioredoxin peroxidase</fullName>
    </alternativeName>
</protein>
<evidence type="ECO:0000256" key="3">
    <source>
        <dbReference type="ARBA" id="ARBA00013017"/>
    </source>
</evidence>
<comment type="catalytic activity">
    <reaction evidence="14">
        <text>a hydroperoxide + [thioredoxin]-dithiol = an alcohol + [thioredoxin]-disulfide + H2O</text>
        <dbReference type="Rhea" id="RHEA:62620"/>
        <dbReference type="Rhea" id="RHEA-COMP:10698"/>
        <dbReference type="Rhea" id="RHEA-COMP:10700"/>
        <dbReference type="ChEBI" id="CHEBI:15377"/>
        <dbReference type="ChEBI" id="CHEBI:29950"/>
        <dbReference type="ChEBI" id="CHEBI:30879"/>
        <dbReference type="ChEBI" id="CHEBI:35924"/>
        <dbReference type="ChEBI" id="CHEBI:50058"/>
        <dbReference type="EC" id="1.11.1.24"/>
    </reaction>
</comment>
<dbReference type="GO" id="GO:0034599">
    <property type="term" value="P:cellular response to oxidative stress"/>
    <property type="evidence" value="ECO:0007669"/>
    <property type="project" value="TreeGrafter"/>
</dbReference>
<dbReference type="InterPro" id="IPR050924">
    <property type="entry name" value="Peroxiredoxin_BCP/PrxQ"/>
</dbReference>
<comment type="function">
    <text evidence="1">Thiol-specific peroxidase that catalyzes the reduction of hydrogen peroxide and organic hydroperoxides to water and alcohols, respectively. Plays a role in cell protection against oxidative stress by detoxifying peroxides and as sensor of hydrogen peroxide-mediated signaling events.</text>
</comment>
<evidence type="ECO:0000313" key="20">
    <source>
        <dbReference type="Proteomes" id="UP000287352"/>
    </source>
</evidence>
<feature type="active site" description="Cysteine sulfenic acid (-SOH) intermediate; for peroxidase activity" evidence="16">
    <location>
        <position position="52"/>
    </location>
</feature>
<keyword evidence="8" id="KW-0793">Thylakoid</keyword>
<keyword evidence="6" id="KW-0809">Transit peptide</keyword>
<evidence type="ECO:0000256" key="2">
    <source>
        <dbReference type="ARBA" id="ARBA00011245"/>
    </source>
</evidence>
<evidence type="ECO:0000259" key="18">
    <source>
        <dbReference type="PROSITE" id="PS51352"/>
    </source>
</evidence>
<evidence type="ECO:0000256" key="17">
    <source>
        <dbReference type="SAM" id="MobiDB-lite"/>
    </source>
</evidence>
<dbReference type="PIRSF" id="PIRSF000239">
    <property type="entry name" value="AHPC"/>
    <property type="match status" value="1"/>
</dbReference>
<gene>
    <name evidence="19" type="ORF">KTT_31380</name>
</gene>
<evidence type="ECO:0000256" key="15">
    <source>
        <dbReference type="ARBA" id="ARBA00060385"/>
    </source>
</evidence>
<comment type="similarity">
    <text evidence="12">Belongs to the peroxiredoxin family. BCP/PrxQ subfamily.</text>
</comment>
<name>A0A402A2K6_9CHLR</name>
<evidence type="ECO:0000256" key="14">
    <source>
        <dbReference type="ARBA" id="ARBA00049091"/>
    </source>
</evidence>
<feature type="region of interest" description="Disordered" evidence="17">
    <location>
        <begin position="1"/>
        <end position="20"/>
    </location>
</feature>
<keyword evidence="5" id="KW-0049">Antioxidant</keyword>
<evidence type="ECO:0000256" key="8">
    <source>
        <dbReference type="ARBA" id="ARBA00023078"/>
    </source>
</evidence>
<evidence type="ECO:0000256" key="10">
    <source>
        <dbReference type="ARBA" id="ARBA00023284"/>
    </source>
</evidence>
<organism evidence="19 20">
    <name type="scientific">Tengunoibacter tsumagoiensis</name>
    <dbReference type="NCBI Taxonomy" id="2014871"/>
    <lineage>
        <taxon>Bacteria</taxon>
        <taxon>Bacillati</taxon>
        <taxon>Chloroflexota</taxon>
        <taxon>Ktedonobacteria</taxon>
        <taxon>Ktedonobacterales</taxon>
        <taxon>Dictyobacteraceae</taxon>
        <taxon>Tengunoibacter</taxon>
    </lineage>
</organism>
<evidence type="ECO:0000256" key="4">
    <source>
        <dbReference type="ARBA" id="ARBA00022559"/>
    </source>
</evidence>
<keyword evidence="10" id="KW-0676">Redox-active center</keyword>
<accession>A0A402A2K6</accession>
<dbReference type="AlphaFoldDB" id="A0A402A2K6"/>
<reference evidence="20" key="1">
    <citation type="submission" date="2018-12" db="EMBL/GenBank/DDBJ databases">
        <title>Tengunoibacter tsumagoiensis gen. nov., sp. nov., Dictyobacter kobayashii sp. nov., D. alpinus sp. nov., and D. joshuensis sp. nov. and description of Dictyobacteraceae fam. nov. within the order Ktedonobacterales isolated from Tengu-no-mugimeshi.</title>
        <authorList>
            <person name="Wang C.M."/>
            <person name="Zheng Y."/>
            <person name="Sakai Y."/>
            <person name="Toyoda A."/>
            <person name="Minakuchi Y."/>
            <person name="Abe K."/>
            <person name="Yokota A."/>
            <person name="Yabe S."/>
        </authorList>
    </citation>
    <scope>NUCLEOTIDE SEQUENCE [LARGE SCALE GENOMIC DNA]</scope>
    <source>
        <strain evidence="20">Uno3</strain>
    </source>
</reference>
<dbReference type="EMBL" id="BIFR01000001">
    <property type="protein sequence ID" value="GCE13279.1"/>
    <property type="molecule type" value="Genomic_DNA"/>
</dbReference>
<evidence type="ECO:0000256" key="7">
    <source>
        <dbReference type="ARBA" id="ARBA00023002"/>
    </source>
</evidence>
<dbReference type="GO" id="GO:0005737">
    <property type="term" value="C:cytoplasm"/>
    <property type="evidence" value="ECO:0007669"/>
    <property type="project" value="TreeGrafter"/>
</dbReference>
<feature type="domain" description="Thioredoxin" evidence="18">
    <location>
        <begin position="9"/>
        <end position="156"/>
    </location>
</feature>
<sequence length="156" mass="17136">MTTSSTGKLQVGDQAPEFTLPSQNGTEVSLADFRGQKAVVLYFYPKDDTPGCTKEACAFRDSYEVFKEAGAEVLGISSDSVDAHENFGKKHRLPFVLLSDADGAVRKSYRVPSTFGLLPGRVTYIIDKEGIVRHIFSSQFTPEKHITEALTTLKTL</sequence>
<dbReference type="InterPro" id="IPR000866">
    <property type="entry name" value="AhpC/TSA"/>
</dbReference>
<dbReference type="Pfam" id="PF00578">
    <property type="entry name" value="AhpC-TSA"/>
    <property type="match status" value="1"/>
</dbReference>
<evidence type="ECO:0000256" key="9">
    <source>
        <dbReference type="ARBA" id="ARBA00023157"/>
    </source>
</evidence>
<evidence type="ECO:0000256" key="1">
    <source>
        <dbReference type="ARBA" id="ARBA00003330"/>
    </source>
</evidence>
<dbReference type="GO" id="GO:0045454">
    <property type="term" value="P:cell redox homeostasis"/>
    <property type="evidence" value="ECO:0007669"/>
    <property type="project" value="TreeGrafter"/>
</dbReference>
<dbReference type="FunFam" id="3.40.30.10:FF:000122">
    <property type="entry name" value="Peroxiredoxin Q chloroplastic"/>
    <property type="match status" value="1"/>
</dbReference>
<evidence type="ECO:0000256" key="6">
    <source>
        <dbReference type="ARBA" id="ARBA00022946"/>
    </source>
</evidence>
<dbReference type="PROSITE" id="PS51352">
    <property type="entry name" value="THIOREDOXIN_2"/>
    <property type="match status" value="1"/>
</dbReference>
<dbReference type="CDD" id="cd03017">
    <property type="entry name" value="PRX_BCP"/>
    <property type="match status" value="1"/>
</dbReference>
<dbReference type="InterPro" id="IPR024706">
    <property type="entry name" value="Peroxiredoxin_AhpC-typ"/>
</dbReference>
<dbReference type="Gene3D" id="3.40.30.10">
    <property type="entry name" value="Glutaredoxin"/>
    <property type="match status" value="1"/>
</dbReference>
<comment type="subunit">
    <text evidence="2">Monomer.</text>
</comment>
<evidence type="ECO:0000256" key="5">
    <source>
        <dbReference type="ARBA" id="ARBA00022862"/>
    </source>
</evidence>
<dbReference type="EC" id="1.11.1.24" evidence="3"/>
<dbReference type="OrthoDB" id="9812811at2"/>
<keyword evidence="4" id="KW-0575">Peroxidase</keyword>
<evidence type="ECO:0000313" key="19">
    <source>
        <dbReference type="EMBL" id="GCE13279.1"/>
    </source>
</evidence>
<dbReference type="PANTHER" id="PTHR42801">
    <property type="entry name" value="THIOREDOXIN-DEPENDENT PEROXIDE REDUCTASE"/>
    <property type="match status" value="1"/>
</dbReference>
<dbReference type="InterPro" id="IPR036249">
    <property type="entry name" value="Thioredoxin-like_sf"/>
</dbReference>
<keyword evidence="7" id="KW-0560">Oxidoreductase</keyword>
<dbReference type="SUPFAM" id="SSF52833">
    <property type="entry name" value="Thioredoxin-like"/>
    <property type="match status" value="1"/>
</dbReference>